<comment type="subcellular location">
    <subcellularLocation>
        <location evidence="1">Nucleus speckle</location>
    </subcellularLocation>
</comment>
<dbReference type="InterPro" id="IPR016024">
    <property type="entry name" value="ARM-type_fold"/>
</dbReference>
<dbReference type="EMBL" id="MRZV01001143">
    <property type="protein sequence ID" value="PIK40256.1"/>
    <property type="molecule type" value="Genomic_DNA"/>
</dbReference>
<dbReference type="Gene3D" id="1.25.40.180">
    <property type="match status" value="1"/>
</dbReference>
<organism evidence="7 8">
    <name type="scientific">Stichopus japonicus</name>
    <name type="common">Sea cucumber</name>
    <dbReference type="NCBI Taxonomy" id="307972"/>
    <lineage>
        <taxon>Eukaryota</taxon>
        <taxon>Metazoa</taxon>
        <taxon>Echinodermata</taxon>
        <taxon>Eleutherozoa</taxon>
        <taxon>Echinozoa</taxon>
        <taxon>Holothuroidea</taxon>
        <taxon>Aspidochirotacea</taxon>
        <taxon>Aspidochirotida</taxon>
        <taxon>Stichopodidae</taxon>
        <taxon>Apostichopus</taxon>
    </lineage>
</organism>
<dbReference type="AlphaFoldDB" id="A0A2G8JWX2"/>
<dbReference type="PANTHER" id="PTHR18034:SF3">
    <property type="entry name" value="PRE-MRNA-SPLICING FACTOR CWC22 HOMOLOG"/>
    <property type="match status" value="1"/>
</dbReference>
<evidence type="ECO:0000259" key="6">
    <source>
        <dbReference type="SMART" id="SM00543"/>
    </source>
</evidence>
<dbReference type="InterPro" id="IPR003890">
    <property type="entry name" value="MIF4G-like_typ-3"/>
</dbReference>
<protein>
    <submittedName>
        <fullName evidence="7">Putative pre-mRNA-splicing factor CWC22-like</fullName>
    </submittedName>
</protein>
<dbReference type="GO" id="GO:0003723">
    <property type="term" value="F:RNA binding"/>
    <property type="evidence" value="ECO:0007669"/>
    <property type="project" value="InterPro"/>
</dbReference>
<gene>
    <name evidence="7" type="ORF">BSL78_22896</name>
</gene>
<evidence type="ECO:0000256" key="1">
    <source>
        <dbReference type="ARBA" id="ARBA00004324"/>
    </source>
</evidence>
<keyword evidence="4" id="KW-0508">mRNA splicing</keyword>
<dbReference type="Proteomes" id="UP000230750">
    <property type="component" value="Unassembled WGS sequence"/>
</dbReference>
<accession>A0A2G8JWX2</accession>
<dbReference type="STRING" id="307972.A0A2G8JWX2"/>
<reference evidence="7 8" key="1">
    <citation type="journal article" date="2017" name="PLoS Biol.">
        <title>The sea cucumber genome provides insights into morphological evolution and visceral regeneration.</title>
        <authorList>
            <person name="Zhang X."/>
            <person name="Sun L."/>
            <person name="Yuan J."/>
            <person name="Sun Y."/>
            <person name="Gao Y."/>
            <person name="Zhang L."/>
            <person name="Li S."/>
            <person name="Dai H."/>
            <person name="Hamel J.F."/>
            <person name="Liu C."/>
            <person name="Yu Y."/>
            <person name="Liu S."/>
            <person name="Lin W."/>
            <person name="Guo K."/>
            <person name="Jin S."/>
            <person name="Xu P."/>
            <person name="Storey K.B."/>
            <person name="Huan P."/>
            <person name="Zhang T."/>
            <person name="Zhou Y."/>
            <person name="Zhang J."/>
            <person name="Lin C."/>
            <person name="Li X."/>
            <person name="Xing L."/>
            <person name="Huo D."/>
            <person name="Sun M."/>
            <person name="Wang L."/>
            <person name="Mercier A."/>
            <person name="Li F."/>
            <person name="Yang H."/>
            <person name="Xiang J."/>
        </authorList>
    </citation>
    <scope>NUCLEOTIDE SEQUENCE [LARGE SCALE GENOMIC DNA]</scope>
    <source>
        <strain evidence="7">Shaxun</strain>
        <tissue evidence="7">Muscle</tissue>
    </source>
</reference>
<dbReference type="InterPro" id="IPR050781">
    <property type="entry name" value="CWC22_splicing_factor"/>
</dbReference>
<sequence length="280" mass="32158">MQDQITDKTSVAYQRIAWEALKKSINGIVNKANITNMGFIIPEILKLNLVRGRGLLARSVITAQTAAPTFTHVYAGLVAVINTKFPQNVDLILRRLIVNFKKGFRRNDKTLCASSTRFIAHLVNQQVAHELLALEILTLLLENPTDDSVEIAVGFMKECGQKLSEVTPRGVHAIFERSRSILHEAAIDKRVQYMVEVMFANRKDGFKDFPAIADGLELVEESDQYTHMLTLEENYDTEDLLNIFKHDPEYLENEEKYKAIRAEILGEEEQRFRRKRVRRR</sequence>
<dbReference type="SUPFAM" id="SSF48371">
    <property type="entry name" value="ARM repeat"/>
    <property type="match status" value="1"/>
</dbReference>
<proteinExistence type="inferred from homology"/>
<keyword evidence="5" id="KW-0539">Nucleus</keyword>
<dbReference type="FunFam" id="1.25.40.180:FF:000004">
    <property type="entry name" value="pre-mRNA-splicing factor CWC22 homolog"/>
    <property type="match status" value="1"/>
</dbReference>
<name>A0A2G8JWX2_STIJA</name>
<dbReference type="GO" id="GO:0071013">
    <property type="term" value="C:catalytic step 2 spliceosome"/>
    <property type="evidence" value="ECO:0007669"/>
    <property type="project" value="TreeGrafter"/>
</dbReference>
<dbReference type="GO" id="GO:0016607">
    <property type="term" value="C:nuclear speck"/>
    <property type="evidence" value="ECO:0007669"/>
    <property type="project" value="UniProtKB-SubCell"/>
</dbReference>
<evidence type="ECO:0000256" key="5">
    <source>
        <dbReference type="ARBA" id="ARBA00023242"/>
    </source>
</evidence>
<keyword evidence="3" id="KW-0507">mRNA processing</keyword>
<comment type="similarity">
    <text evidence="2">Belongs to the CWC22 family.</text>
</comment>
<keyword evidence="8" id="KW-1185">Reference proteome</keyword>
<evidence type="ECO:0000313" key="7">
    <source>
        <dbReference type="EMBL" id="PIK40256.1"/>
    </source>
</evidence>
<evidence type="ECO:0000256" key="3">
    <source>
        <dbReference type="ARBA" id="ARBA00022664"/>
    </source>
</evidence>
<dbReference type="SMART" id="SM00543">
    <property type="entry name" value="MIF4G"/>
    <property type="match status" value="1"/>
</dbReference>
<dbReference type="Pfam" id="PF02854">
    <property type="entry name" value="MIF4G"/>
    <property type="match status" value="1"/>
</dbReference>
<evidence type="ECO:0000256" key="2">
    <source>
        <dbReference type="ARBA" id="ARBA00006856"/>
    </source>
</evidence>
<feature type="domain" description="MIF4G" evidence="6">
    <location>
        <begin position="22"/>
        <end position="205"/>
    </location>
</feature>
<evidence type="ECO:0000256" key="4">
    <source>
        <dbReference type="ARBA" id="ARBA00023187"/>
    </source>
</evidence>
<comment type="caution">
    <text evidence="7">The sequence shown here is derived from an EMBL/GenBank/DDBJ whole genome shotgun (WGS) entry which is preliminary data.</text>
</comment>
<dbReference type="GO" id="GO:0000398">
    <property type="term" value="P:mRNA splicing, via spliceosome"/>
    <property type="evidence" value="ECO:0007669"/>
    <property type="project" value="TreeGrafter"/>
</dbReference>
<dbReference type="PANTHER" id="PTHR18034">
    <property type="entry name" value="CELL CYCLE CONTROL PROTEIN CWF22-RELATED"/>
    <property type="match status" value="1"/>
</dbReference>
<evidence type="ECO:0000313" key="8">
    <source>
        <dbReference type="Proteomes" id="UP000230750"/>
    </source>
</evidence>
<dbReference type="OrthoDB" id="1924287at2759"/>